<comment type="cofactor">
    <cofactor evidence="2">
        <name>Mg(2+)</name>
        <dbReference type="ChEBI" id="CHEBI:18420"/>
    </cofactor>
</comment>
<gene>
    <name evidence="3" type="primary">otsB</name>
    <name evidence="3" type="ORF">RXV79_13450</name>
</gene>
<reference evidence="3 4" key="1">
    <citation type="submission" date="2023-10" db="EMBL/GenBank/DDBJ databases">
        <title>Bacteria for the degradation of biodegradable plastic PBAT(Polybutylene adipate terephthalate).</title>
        <authorList>
            <person name="Weon H.-Y."/>
            <person name="Yeon J."/>
        </authorList>
    </citation>
    <scope>NUCLEOTIDE SEQUENCE [LARGE SCALE GENOMIC DNA]</scope>
    <source>
        <strain evidence="3 4">SBD 7-3</strain>
    </source>
</reference>
<dbReference type="InterPro" id="IPR003337">
    <property type="entry name" value="Trehalose_PPase"/>
</dbReference>
<dbReference type="RefSeq" id="WP_316698039.1">
    <property type="nucleotide sequence ID" value="NZ_CP136336.1"/>
</dbReference>
<evidence type="ECO:0000256" key="2">
    <source>
        <dbReference type="RuleBase" id="RU361117"/>
    </source>
</evidence>
<evidence type="ECO:0000256" key="1">
    <source>
        <dbReference type="ARBA" id="ARBA00022801"/>
    </source>
</evidence>
<dbReference type="EC" id="3.1.3.12" evidence="2"/>
<dbReference type="PANTHER" id="PTHR43768:SF3">
    <property type="entry name" value="TREHALOSE 6-PHOSPHATE PHOSPHATASE"/>
    <property type="match status" value="1"/>
</dbReference>
<dbReference type="Gene3D" id="3.30.70.1020">
    <property type="entry name" value="Trehalose-6-phosphate phosphatase related protein, domain 2"/>
    <property type="match status" value="1"/>
</dbReference>
<dbReference type="EMBL" id="CP136336">
    <property type="protein sequence ID" value="WOB05926.1"/>
    <property type="molecule type" value="Genomic_DNA"/>
</dbReference>
<proteinExistence type="inferred from homology"/>
<keyword evidence="2" id="KW-0479">Metal-binding</keyword>
<evidence type="ECO:0000313" key="4">
    <source>
        <dbReference type="Proteomes" id="UP001303946"/>
    </source>
</evidence>
<evidence type="ECO:0000313" key="3">
    <source>
        <dbReference type="EMBL" id="WOB05926.1"/>
    </source>
</evidence>
<comment type="catalytic activity">
    <reaction evidence="2">
        <text>alpha,alpha-trehalose 6-phosphate + H2O = alpha,alpha-trehalose + phosphate</text>
        <dbReference type="Rhea" id="RHEA:23420"/>
        <dbReference type="ChEBI" id="CHEBI:15377"/>
        <dbReference type="ChEBI" id="CHEBI:16551"/>
        <dbReference type="ChEBI" id="CHEBI:43474"/>
        <dbReference type="ChEBI" id="CHEBI:58429"/>
        <dbReference type="EC" id="3.1.3.12"/>
    </reaction>
</comment>
<dbReference type="Gene3D" id="3.40.50.1000">
    <property type="entry name" value="HAD superfamily/HAD-like"/>
    <property type="match status" value="1"/>
</dbReference>
<comment type="function">
    <text evidence="2">Removes the phosphate from trehalose 6-phosphate to produce free trehalose.</text>
</comment>
<comment type="pathway">
    <text evidence="2">Glycan biosynthesis; trehalose biosynthesis.</text>
</comment>
<organism evidence="3 4">
    <name type="scientific">Piscinibacter gummiphilus</name>
    <dbReference type="NCBI Taxonomy" id="946333"/>
    <lineage>
        <taxon>Bacteria</taxon>
        <taxon>Pseudomonadati</taxon>
        <taxon>Pseudomonadota</taxon>
        <taxon>Betaproteobacteria</taxon>
        <taxon>Burkholderiales</taxon>
        <taxon>Sphaerotilaceae</taxon>
        <taxon>Piscinibacter</taxon>
    </lineage>
</organism>
<keyword evidence="2" id="KW-0460">Magnesium</keyword>
<sequence>MRSIFSPEGAVALRRTVETQALLVFDFDGTLAPIVDDPADAFTPTATAGLLLHLLGHFKIAVVSGRSTQDLAPRLGFSPTFVVGNHGAEGLGDAPSAGHLEAAAWLMARLAAHQPELDAAGVTLEDKRQSWTLHYRQAADHSRARQAIQRAIEPLDERLHAFGGKCCVNLVLASASTKGDAVEALVAQAGASGVLFMGDDVTDESVYRMSRPSWLTIHVGRTEHVTGASFYVDTQRDVASVLRRLVDLTHTLGH</sequence>
<name>A0ABZ0CLS2_9BURK</name>
<comment type="similarity">
    <text evidence="2">Belongs to the trehalose phosphatase family.</text>
</comment>
<dbReference type="PANTHER" id="PTHR43768">
    <property type="entry name" value="TREHALOSE 6-PHOSPHATE PHOSPHATASE"/>
    <property type="match status" value="1"/>
</dbReference>
<dbReference type="InterPro" id="IPR036412">
    <property type="entry name" value="HAD-like_sf"/>
</dbReference>
<keyword evidence="1 2" id="KW-0378">Hydrolase</keyword>
<dbReference type="Pfam" id="PF02358">
    <property type="entry name" value="Trehalose_PPase"/>
    <property type="match status" value="1"/>
</dbReference>
<protein>
    <recommendedName>
        <fullName evidence="2">Trehalose 6-phosphate phosphatase</fullName>
        <ecNumber evidence="2">3.1.3.12</ecNumber>
    </recommendedName>
</protein>
<keyword evidence="4" id="KW-1185">Reference proteome</keyword>
<dbReference type="SUPFAM" id="SSF56784">
    <property type="entry name" value="HAD-like"/>
    <property type="match status" value="1"/>
</dbReference>
<dbReference type="InterPro" id="IPR044651">
    <property type="entry name" value="OTSB-like"/>
</dbReference>
<accession>A0ABZ0CLS2</accession>
<dbReference type="Proteomes" id="UP001303946">
    <property type="component" value="Chromosome"/>
</dbReference>
<dbReference type="GO" id="GO:0004805">
    <property type="term" value="F:trehalose-phosphatase activity"/>
    <property type="evidence" value="ECO:0007669"/>
    <property type="project" value="UniProtKB-EC"/>
</dbReference>
<dbReference type="NCBIfam" id="TIGR00685">
    <property type="entry name" value="T6PP"/>
    <property type="match status" value="1"/>
</dbReference>
<dbReference type="InterPro" id="IPR023214">
    <property type="entry name" value="HAD_sf"/>
</dbReference>